<evidence type="ECO:0000313" key="2">
    <source>
        <dbReference type="EMBL" id="KMM85105.1"/>
    </source>
</evidence>
<evidence type="ECO:0000256" key="1">
    <source>
        <dbReference type="SAM" id="Phobius"/>
    </source>
</evidence>
<dbReference type="Proteomes" id="UP000036395">
    <property type="component" value="Unassembled WGS sequence"/>
</dbReference>
<evidence type="ECO:0000313" key="3">
    <source>
        <dbReference type="Proteomes" id="UP000036395"/>
    </source>
</evidence>
<name>A0A0J6GTW6_PSETA</name>
<accession>A0A0J6GTW6</accession>
<feature type="non-terminal residue" evidence="2">
    <location>
        <position position="1"/>
    </location>
</feature>
<keyword evidence="1" id="KW-0812">Transmembrane</keyword>
<organism evidence="2 3">
    <name type="scientific">Pseudomonas taetrolens</name>
    <dbReference type="NCBI Taxonomy" id="47884"/>
    <lineage>
        <taxon>Bacteria</taxon>
        <taxon>Pseudomonadati</taxon>
        <taxon>Pseudomonadota</taxon>
        <taxon>Gammaproteobacteria</taxon>
        <taxon>Pseudomonadales</taxon>
        <taxon>Pseudomonadaceae</taxon>
        <taxon>Pseudomonas</taxon>
    </lineage>
</organism>
<gene>
    <name evidence="2" type="ORF">TU78_06960</name>
</gene>
<proteinExistence type="predicted"/>
<dbReference type="PATRIC" id="fig|47884.3.peg.1791"/>
<feature type="transmembrane region" description="Helical" evidence="1">
    <location>
        <begin position="6"/>
        <end position="23"/>
    </location>
</feature>
<comment type="caution">
    <text evidence="2">The sequence shown here is derived from an EMBL/GenBank/DDBJ whole genome shotgun (WGS) entry which is preliminary data.</text>
</comment>
<keyword evidence="1" id="KW-0472">Membrane</keyword>
<dbReference type="AlphaFoldDB" id="A0A0J6GTW6"/>
<reference evidence="2 3" key="1">
    <citation type="submission" date="2015-02" db="EMBL/GenBank/DDBJ databases">
        <title>Pseudomonas helleri sp. nov. and Pseudomonas weihenstephanensis sp. nov., isolated from raw cows milk.</title>
        <authorList>
            <person name="von Neubeck M."/>
            <person name="Huptas C."/>
            <person name="Wenning M."/>
            <person name="Scherer S."/>
        </authorList>
    </citation>
    <scope>NUCLEOTIDE SEQUENCE [LARGE SCALE GENOMIC DNA]</scope>
    <source>
        <strain evidence="2 3">DSM 21104</strain>
    </source>
</reference>
<keyword evidence="1" id="KW-1133">Transmembrane helix</keyword>
<protein>
    <submittedName>
        <fullName evidence="2">Uncharacterized protein</fullName>
    </submittedName>
</protein>
<dbReference type="EMBL" id="JYLA01000003">
    <property type="protein sequence ID" value="KMM85105.1"/>
    <property type="molecule type" value="Genomic_DNA"/>
</dbReference>
<sequence length="60" mass="6951">DHNWPLWGLLVGVTIIFIALSRMQKLSKAKYSSMVRENLLAQLANMQIHPSVRRAQEKVY</sequence>